<dbReference type="Pfam" id="PF13788">
    <property type="entry name" value="DUF4180"/>
    <property type="match status" value="1"/>
</dbReference>
<name>A0A1W0CEQ7_9NEIS</name>
<evidence type="ECO:0000259" key="1">
    <source>
        <dbReference type="Pfam" id="PF13788"/>
    </source>
</evidence>
<evidence type="ECO:0000313" key="3">
    <source>
        <dbReference type="Proteomes" id="UP000192721"/>
    </source>
</evidence>
<evidence type="ECO:0000313" key="2">
    <source>
        <dbReference type="EMBL" id="OQS33225.1"/>
    </source>
</evidence>
<accession>A0A1W0CEQ7</accession>
<dbReference type="InterPro" id="IPR025438">
    <property type="entry name" value="DUF4180"/>
</dbReference>
<proteinExistence type="predicted"/>
<sequence length="133" mass="14840">MIWHYLSFPASEAAEMQAQVMTVKQARWIECRAGVESLDQALELVALCAEHDAPCVLLAEEALPPAFFDLSSRFAGEFIQKLVNYRLAVAGVFADGAAYGERFGEYLNEARQGRQFRVFDGREAALVWLAAQH</sequence>
<protein>
    <recommendedName>
        <fullName evidence="1">DUF4180 domain-containing protein</fullName>
    </recommendedName>
</protein>
<gene>
    <name evidence="2" type="ORF">B0T45_20640</name>
</gene>
<dbReference type="Proteomes" id="UP000192721">
    <property type="component" value="Unassembled WGS sequence"/>
</dbReference>
<organism evidence="2 3">
    <name type="scientific">Chromobacterium haemolyticum</name>
    <dbReference type="NCBI Taxonomy" id="394935"/>
    <lineage>
        <taxon>Bacteria</taxon>
        <taxon>Pseudomonadati</taxon>
        <taxon>Pseudomonadota</taxon>
        <taxon>Betaproteobacteria</taxon>
        <taxon>Neisseriales</taxon>
        <taxon>Chromobacteriaceae</taxon>
        <taxon>Chromobacterium</taxon>
    </lineage>
</organism>
<feature type="domain" description="DUF4180" evidence="1">
    <location>
        <begin position="34"/>
        <end position="129"/>
    </location>
</feature>
<reference evidence="2 3" key="1">
    <citation type="submission" date="2017-02" db="EMBL/GenBank/DDBJ databases">
        <title>Chromobacterium haemolyticum H5244.</title>
        <authorList>
            <person name="Gulvik C.A."/>
        </authorList>
    </citation>
    <scope>NUCLEOTIDE SEQUENCE [LARGE SCALE GENOMIC DNA]</scope>
    <source>
        <strain evidence="2 3">H5244</strain>
    </source>
</reference>
<dbReference type="EMBL" id="MUKV01000040">
    <property type="protein sequence ID" value="OQS33225.1"/>
    <property type="molecule type" value="Genomic_DNA"/>
</dbReference>
<comment type="caution">
    <text evidence="2">The sequence shown here is derived from an EMBL/GenBank/DDBJ whole genome shotgun (WGS) entry which is preliminary data.</text>
</comment>
<dbReference type="AlphaFoldDB" id="A0A1W0CEQ7"/>